<protein>
    <recommendedName>
        <fullName evidence="3">DUF732 domain-containing protein</fullName>
    </recommendedName>
</protein>
<dbReference type="Proteomes" id="UP000612956">
    <property type="component" value="Unassembled WGS sequence"/>
</dbReference>
<evidence type="ECO:0000256" key="2">
    <source>
        <dbReference type="SAM" id="SignalP"/>
    </source>
</evidence>
<comment type="caution">
    <text evidence="4">The sequence shown here is derived from an EMBL/GenBank/DDBJ whole genome shotgun (WGS) entry which is preliminary data.</text>
</comment>
<evidence type="ECO:0000313" key="4">
    <source>
        <dbReference type="EMBL" id="GGK55532.1"/>
    </source>
</evidence>
<reference evidence="4" key="2">
    <citation type="submission" date="2020-09" db="EMBL/GenBank/DDBJ databases">
        <authorList>
            <person name="Sun Q."/>
            <person name="Zhou Y."/>
        </authorList>
    </citation>
    <scope>NUCLEOTIDE SEQUENCE</scope>
    <source>
        <strain evidence="4">CGMCC 4.7278</strain>
    </source>
</reference>
<evidence type="ECO:0000256" key="1">
    <source>
        <dbReference type="SAM" id="MobiDB-lite"/>
    </source>
</evidence>
<dbReference type="PROSITE" id="PS51257">
    <property type="entry name" value="PROKAR_LIPOPROTEIN"/>
    <property type="match status" value="1"/>
</dbReference>
<feature type="compositionally biased region" description="Low complexity" evidence="1">
    <location>
        <begin position="31"/>
        <end position="79"/>
    </location>
</feature>
<organism evidence="4 5">
    <name type="scientific">Nocardia camponoti</name>
    <dbReference type="NCBI Taxonomy" id="1616106"/>
    <lineage>
        <taxon>Bacteria</taxon>
        <taxon>Bacillati</taxon>
        <taxon>Actinomycetota</taxon>
        <taxon>Actinomycetes</taxon>
        <taxon>Mycobacteriales</taxon>
        <taxon>Nocardiaceae</taxon>
        <taxon>Nocardia</taxon>
    </lineage>
</organism>
<reference evidence="4" key="1">
    <citation type="journal article" date="2014" name="Int. J. Syst. Evol. Microbiol.">
        <title>Complete genome sequence of Corynebacterium casei LMG S-19264T (=DSM 44701T), isolated from a smear-ripened cheese.</title>
        <authorList>
            <consortium name="US DOE Joint Genome Institute (JGI-PGF)"/>
            <person name="Walter F."/>
            <person name="Albersmeier A."/>
            <person name="Kalinowski J."/>
            <person name="Ruckert C."/>
        </authorList>
    </citation>
    <scope>NUCLEOTIDE SEQUENCE</scope>
    <source>
        <strain evidence="4">CGMCC 4.7278</strain>
    </source>
</reference>
<keyword evidence="2" id="KW-0732">Signal</keyword>
<dbReference type="Pfam" id="PF05305">
    <property type="entry name" value="DUF732"/>
    <property type="match status" value="1"/>
</dbReference>
<name>A0A917VA35_9NOCA</name>
<dbReference type="InterPro" id="IPR007969">
    <property type="entry name" value="DUF732"/>
</dbReference>
<dbReference type="RefSeq" id="WP_229683967.1">
    <property type="nucleotide sequence ID" value="NZ_BMMW01000002.1"/>
</dbReference>
<accession>A0A917VA35</accession>
<keyword evidence="5" id="KW-1185">Reference proteome</keyword>
<sequence>MHAMLRISGKVAGSVAAAAALTVALTACGDNESTASKTPTLSASATTSVAATTPPSVVVPPSAADTTSAAPETTSTEAPQPAPITSDTPAPALSGKDAAFINELKANGVTPADPQSAIVAASYICSTKGSGISDADLSTFVGAIAGTDASFEKSGLDVDKAAKIYIAAANKTYC</sequence>
<feature type="domain" description="DUF732" evidence="3">
    <location>
        <begin position="96"/>
        <end position="174"/>
    </location>
</feature>
<dbReference type="AlphaFoldDB" id="A0A917VA35"/>
<proteinExistence type="predicted"/>
<evidence type="ECO:0000259" key="3">
    <source>
        <dbReference type="Pfam" id="PF05305"/>
    </source>
</evidence>
<feature type="chain" id="PRO_5038023036" description="DUF732 domain-containing protein" evidence="2">
    <location>
        <begin position="30"/>
        <end position="174"/>
    </location>
</feature>
<gene>
    <name evidence="4" type="ORF">GCM10011591_29430</name>
</gene>
<feature type="region of interest" description="Disordered" evidence="1">
    <location>
        <begin position="31"/>
        <end position="89"/>
    </location>
</feature>
<dbReference type="EMBL" id="BMMW01000002">
    <property type="protein sequence ID" value="GGK55532.1"/>
    <property type="molecule type" value="Genomic_DNA"/>
</dbReference>
<feature type="signal peptide" evidence="2">
    <location>
        <begin position="1"/>
        <end position="29"/>
    </location>
</feature>
<evidence type="ECO:0000313" key="5">
    <source>
        <dbReference type="Proteomes" id="UP000612956"/>
    </source>
</evidence>